<dbReference type="InterPro" id="IPR011990">
    <property type="entry name" value="TPR-like_helical_dom_sf"/>
</dbReference>
<evidence type="ECO:0000313" key="3">
    <source>
        <dbReference type="Proteomes" id="UP000757232"/>
    </source>
</evidence>
<dbReference type="InterPro" id="IPR036537">
    <property type="entry name" value="Adaptor_Cbl_N_dom_sf"/>
</dbReference>
<dbReference type="InterPro" id="IPR049052">
    <property type="entry name" value="nSTAND1"/>
</dbReference>
<dbReference type="PANTHER" id="PTHR47691">
    <property type="entry name" value="REGULATOR-RELATED"/>
    <property type="match status" value="1"/>
</dbReference>
<dbReference type="CDD" id="cd21037">
    <property type="entry name" value="MLKL_NTD"/>
    <property type="match status" value="1"/>
</dbReference>
<gene>
    <name evidence="2" type="ORF">A7U60_g3398</name>
</gene>
<feature type="domain" description="Novel STAND NTPase 1" evidence="1">
    <location>
        <begin position="342"/>
        <end position="502"/>
    </location>
</feature>
<dbReference type="Gene3D" id="3.40.50.300">
    <property type="entry name" value="P-loop containing nucleotide triphosphate hydrolases"/>
    <property type="match status" value="1"/>
</dbReference>
<dbReference type="Pfam" id="PF20703">
    <property type="entry name" value="nSTAND1"/>
    <property type="match status" value="1"/>
</dbReference>
<dbReference type="SMART" id="SM00028">
    <property type="entry name" value="TPR"/>
    <property type="match status" value="6"/>
</dbReference>
<dbReference type="OrthoDB" id="431454at2759"/>
<dbReference type="PANTHER" id="PTHR47691:SF3">
    <property type="entry name" value="HTH-TYPE TRANSCRIPTIONAL REGULATOR RV0890C-RELATED"/>
    <property type="match status" value="1"/>
</dbReference>
<proteinExistence type="predicted"/>
<dbReference type="EMBL" id="LNZH02000156">
    <property type="protein sequence ID" value="OCB89422.1"/>
    <property type="molecule type" value="Genomic_DNA"/>
</dbReference>
<comment type="caution">
    <text evidence="2">The sequence shown here is derived from an EMBL/GenBank/DDBJ whole genome shotgun (WGS) entry which is preliminary data.</text>
</comment>
<organism evidence="2 3">
    <name type="scientific">Sanghuangporus baumii</name>
    <name type="common">Phellinus baumii</name>
    <dbReference type="NCBI Taxonomy" id="108892"/>
    <lineage>
        <taxon>Eukaryota</taxon>
        <taxon>Fungi</taxon>
        <taxon>Dikarya</taxon>
        <taxon>Basidiomycota</taxon>
        <taxon>Agaricomycotina</taxon>
        <taxon>Agaricomycetes</taxon>
        <taxon>Hymenochaetales</taxon>
        <taxon>Hymenochaetaceae</taxon>
        <taxon>Sanghuangporus</taxon>
    </lineage>
</organism>
<dbReference type="AlphaFoldDB" id="A0A9Q5I196"/>
<evidence type="ECO:0000259" key="1">
    <source>
        <dbReference type="Pfam" id="PF20703"/>
    </source>
</evidence>
<dbReference type="GO" id="GO:0007166">
    <property type="term" value="P:cell surface receptor signaling pathway"/>
    <property type="evidence" value="ECO:0007669"/>
    <property type="project" value="InterPro"/>
</dbReference>
<dbReference type="Gene3D" id="1.20.930.20">
    <property type="entry name" value="Adaptor protein Cbl, N-terminal domain"/>
    <property type="match status" value="1"/>
</dbReference>
<dbReference type="InterPro" id="IPR019734">
    <property type="entry name" value="TPR_rpt"/>
</dbReference>
<dbReference type="InterPro" id="IPR027417">
    <property type="entry name" value="P-loop_NTPase"/>
</dbReference>
<dbReference type="Gene3D" id="1.25.40.10">
    <property type="entry name" value="Tetratricopeptide repeat domain"/>
    <property type="match status" value="2"/>
</dbReference>
<dbReference type="SUPFAM" id="SSF48452">
    <property type="entry name" value="TPR-like"/>
    <property type="match status" value="2"/>
</dbReference>
<dbReference type="Proteomes" id="UP000757232">
    <property type="component" value="Unassembled WGS sequence"/>
</dbReference>
<sequence length="1190" mass="134273">MSNRDGQAQRKDTQKTLVESLTETTGKKQWLKSGFQQRLIPFFTVNPPKVDRKNITRRSSTGKACVEEYEPMFSDSETFVISPISATSTHFSPITPESARLSRSSSIVISSPENQKHERTFSCFFDKHNGDLFDSGRATLLLASRAALRLGEASNIPYLKGAASIILLIVEYVEGTSSNREECSRIIRRVSQLCQAVERKTIKVGCVTPGELEDEAVRLGKTFMNVQQEMEQLSNCKGHYLRRVLQMDKDREIIKRCDAELEDALKLFAVESFIDIRTWLAGFEQRMAQILERTAVTSEVLEHNGHRVQRDIKVSERPALSSALGTSDKYESRPVALPSPPEIFFGREDDLKQLVRATLSPKAARIAVLGPGGVGKTSLTHKLLHHKDVKKRYEDNRFFVPCDSATSVDGLISAIELHLGLNEQKGRNTGVSSPREDGILTFLAEVGGGSDQTSDQASVRPVIVVLDNFESPWEPDRAKVERLLLRLTTAENLNLTLVVTLRGTERPSGIAWDEPFLPPIRTLDPASAREMFLKISGALNDPICNTEAPDELDELVALCGYLPLAIRLMAELTSVEGGDVNIVLERWKSVVSSISLLSSGEDPTHSLEVSIQLSLDSPRMKRDPDAGILLTVLALLPDGLREEDLDRVVPQLENRQKGRLTLIKTALAYKESGRLKVLAPIRTYITGSKKYKLQPRFIKPLENHFWGFLSIARYDQRDTESFKRVFLELGNIECLINRAFDDTFDPSAAVSAAISLAQFFLQTALVMPRLAQLQRALQLSESMGYDRLKADCIYAMALAKRLYPKLHKEAATCEEEFRKASELYQRANDKVGQGNCLYQLGAFNYSARHFEEAKAYCEKALQLHSEAECFKGEATSLYYLARILHTMNETNLAVTHAEKALRLLRTKRNDRVLEAQCLQYLGYMQFATLCNYKEARMLLEESSRIYKELSLEESPNCMDVMVSLGELEFICSRHDNARDAFELAANVYRKTKKPDREAHARVFLGLACLSLQLPQEAAKHIRDGLAIWEEVRNKWGIGTGFVALGDLSMYERSFTEAEARYLKALDCFTRDSNHWKAFEAECRMKMGILRIRMEQENEARECFQRASRLYDEAACRRGKANCSRYLAELDLKSPDSQVQRGALERLEGVQREYSDMSLLIECQQCDFHIAATYKSLGEKPPKPRQLQINA</sequence>
<dbReference type="InterPro" id="IPR059179">
    <property type="entry name" value="MLKL-like_MCAfunc"/>
</dbReference>
<dbReference type="PRINTS" id="PR00364">
    <property type="entry name" value="DISEASERSIST"/>
</dbReference>
<accession>A0A9Q5I196</accession>
<dbReference type="SUPFAM" id="SSF52540">
    <property type="entry name" value="P-loop containing nucleoside triphosphate hydrolases"/>
    <property type="match status" value="1"/>
</dbReference>
<reference evidence="2" key="1">
    <citation type="submission" date="2016-06" db="EMBL/GenBank/DDBJ databases">
        <title>Draft Genome sequence of the fungus Inonotus baumii.</title>
        <authorList>
            <person name="Zhu H."/>
            <person name="Lin W."/>
        </authorList>
    </citation>
    <scope>NUCLEOTIDE SEQUENCE</scope>
    <source>
        <strain evidence="2">821</strain>
    </source>
</reference>
<evidence type="ECO:0000313" key="2">
    <source>
        <dbReference type="EMBL" id="OCB89422.1"/>
    </source>
</evidence>
<keyword evidence="3" id="KW-1185">Reference proteome</keyword>
<protein>
    <recommendedName>
        <fullName evidence="1">Novel STAND NTPase 1 domain-containing protein</fullName>
    </recommendedName>
</protein>
<name>A0A9Q5I196_SANBA</name>